<protein>
    <recommendedName>
        <fullName evidence="2">GP-PDE domain-containing protein</fullName>
    </recommendedName>
</protein>
<reference evidence="3" key="1">
    <citation type="journal article" date="2017" name="J. Antibiot.">
        <title>In silico identification of lysocin biosynthetic gene cluster from Lysobacter sp. RH2180-5.</title>
        <authorList>
            <person name="Panthee S."/>
            <person name="Hamamoto H."/>
            <person name="Suzuki Y."/>
            <person name="Sekimizu K."/>
        </authorList>
    </citation>
    <scope>NUCLEOTIDE SEQUENCE</scope>
    <source>
        <strain evidence="3">RH2180-5</strain>
    </source>
</reference>
<dbReference type="PROSITE" id="PS51704">
    <property type="entry name" value="GP_PDE"/>
    <property type="match status" value="1"/>
</dbReference>
<dbReference type="SUPFAM" id="SSF51695">
    <property type="entry name" value="PLC-like phosphodiesterases"/>
    <property type="match status" value="1"/>
</dbReference>
<dbReference type="Pfam" id="PF03009">
    <property type="entry name" value="GDPD"/>
    <property type="match status" value="1"/>
</dbReference>
<feature type="chain" id="PRO_5008573769" description="GP-PDE domain-containing protein" evidence="1">
    <location>
        <begin position="25"/>
        <end position="308"/>
    </location>
</feature>
<dbReference type="PANTHER" id="PTHR46211:SF10">
    <property type="entry name" value="EXPORTED PROTEIN"/>
    <property type="match status" value="1"/>
</dbReference>
<dbReference type="PROSITE" id="PS51257">
    <property type="entry name" value="PROKAR_LIPOPROTEIN"/>
    <property type="match status" value="1"/>
</dbReference>
<accession>A0A1B4ZA29</accession>
<organism evidence="3">
    <name type="scientific">Lysobacter sp. RH2180-5</name>
    <dbReference type="NCBI Taxonomy" id="1809648"/>
    <lineage>
        <taxon>Bacteria</taxon>
        <taxon>Pseudomonadati</taxon>
        <taxon>Pseudomonadota</taxon>
        <taxon>Gammaproteobacteria</taxon>
        <taxon>Lysobacterales</taxon>
        <taxon>Lysobacteraceae</taxon>
        <taxon>Lysobacter</taxon>
    </lineage>
</organism>
<dbReference type="AlphaFoldDB" id="A0A1B4ZA29"/>
<feature type="domain" description="GP-PDE" evidence="2">
    <location>
        <begin position="28"/>
        <end position="301"/>
    </location>
</feature>
<proteinExistence type="predicted"/>
<dbReference type="Gene3D" id="3.20.20.190">
    <property type="entry name" value="Phosphatidylinositol (PI) phosphodiesterase"/>
    <property type="match status" value="1"/>
</dbReference>
<feature type="signal peptide" evidence="1">
    <location>
        <begin position="1"/>
        <end position="24"/>
    </location>
</feature>
<dbReference type="PANTHER" id="PTHR46211">
    <property type="entry name" value="GLYCEROPHOSPHORYL DIESTER PHOSPHODIESTERASE"/>
    <property type="match status" value="1"/>
</dbReference>
<sequence>MKLHPHLLAAALAAAVLPAATACAGSRPLIVAHRGGTADFPENTLLAIRGSLANRAQAMWLSVQLSADGVPVLYRPQDLSALTQAQGPVSQYTAAQLAGFNAGHQFRDPDPNAAVPYPYRERPQPVPSLDSALQLIGARVPVILDLKTAPDPALVDAVAAVLERRRAWAYTQFYSTEAGFEPMLARHPKARRFETRDATRGRLLQVALEQRCEPPPAPVWSAFELRRRLDVSETFTLGQGLTGIANAALWTPQAVACFRQRSPAVGLLAIGVNSSDDYRRAAMLGMDAVLVDSPAAARQWTILPARRP</sequence>
<dbReference type="InterPro" id="IPR017946">
    <property type="entry name" value="PLC-like_Pdiesterase_TIM-brl"/>
</dbReference>
<dbReference type="GO" id="GO:0006629">
    <property type="term" value="P:lipid metabolic process"/>
    <property type="evidence" value="ECO:0007669"/>
    <property type="project" value="InterPro"/>
</dbReference>
<dbReference type="EMBL" id="LC128664">
    <property type="protein sequence ID" value="BAV56278.1"/>
    <property type="molecule type" value="Genomic_DNA"/>
</dbReference>
<evidence type="ECO:0000256" key="1">
    <source>
        <dbReference type="SAM" id="SignalP"/>
    </source>
</evidence>
<dbReference type="InterPro" id="IPR030395">
    <property type="entry name" value="GP_PDE_dom"/>
</dbReference>
<keyword evidence="1" id="KW-0732">Signal</keyword>
<evidence type="ECO:0000259" key="2">
    <source>
        <dbReference type="PROSITE" id="PS51704"/>
    </source>
</evidence>
<evidence type="ECO:0000313" key="3">
    <source>
        <dbReference type="EMBL" id="BAV56278.1"/>
    </source>
</evidence>
<name>A0A1B4ZA29_9GAMM</name>
<dbReference type="GO" id="GO:0008081">
    <property type="term" value="F:phosphoric diester hydrolase activity"/>
    <property type="evidence" value="ECO:0007669"/>
    <property type="project" value="InterPro"/>
</dbReference>